<reference evidence="5 6" key="2">
    <citation type="submission" date="2024-05" db="EMBL/GenBank/DDBJ databases">
        <authorList>
            <person name="Chen Y."/>
            <person name="Shah S."/>
            <person name="Dougan E. K."/>
            <person name="Thang M."/>
            <person name="Chan C."/>
        </authorList>
    </citation>
    <scope>NUCLEOTIDE SEQUENCE [LARGE SCALE GENOMIC DNA]</scope>
</reference>
<feature type="compositionally biased region" description="Basic residues" evidence="2">
    <location>
        <begin position="1261"/>
        <end position="1272"/>
    </location>
</feature>
<dbReference type="SUPFAM" id="SSF49265">
    <property type="entry name" value="Fibronectin type III"/>
    <property type="match status" value="1"/>
</dbReference>
<accession>A0A9P1CRW1</accession>
<dbReference type="OrthoDB" id="446722at2759"/>
<dbReference type="Proteomes" id="UP001152797">
    <property type="component" value="Unassembled WGS sequence"/>
</dbReference>
<dbReference type="InterPro" id="IPR052208">
    <property type="entry name" value="DmX-like/RAVE_component"/>
</dbReference>
<feature type="coiled-coil region" evidence="1">
    <location>
        <begin position="88"/>
        <end position="133"/>
    </location>
</feature>
<dbReference type="SMART" id="SM00060">
    <property type="entry name" value="FN3"/>
    <property type="match status" value="2"/>
</dbReference>
<dbReference type="InterPro" id="IPR022033">
    <property type="entry name" value="Rav1p_C"/>
</dbReference>
<feature type="region of interest" description="Disordered" evidence="2">
    <location>
        <begin position="8"/>
        <end position="28"/>
    </location>
</feature>
<dbReference type="EMBL" id="CAMXCT030002335">
    <property type="protein sequence ID" value="CAL4784724.1"/>
    <property type="molecule type" value="Genomic_DNA"/>
</dbReference>
<dbReference type="PANTHER" id="PTHR13950">
    <property type="entry name" value="RABCONNECTIN-RELATED"/>
    <property type="match status" value="1"/>
</dbReference>
<dbReference type="Pfam" id="PF12234">
    <property type="entry name" value="Rav1p_C"/>
    <property type="match status" value="1"/>
</dbReference>
<comment type="caution">
    <text evidence="4">The sequence shown here is derived from an EMBL/GenBank/DDBJ whole genome shotgun (WGS) entry which is preliminary data.</text>
</comment>
<dbReference type="InterPro" id="IPR036116">
    <property type="entry name" value="FN3_sf"/>
</dbReference>
<sequence length="1426" mass="157954">MAAMVAEALPLESSWKTDESSGSAQIGERSSLSRLFGGSPMSRLSGQCSCGDGILSLGDWFRSICEPSTPAEEPGHARLQRIHEERAREQAAAKARAEELKLENERKAKEWEKEMAEIEKRRAELEGEALEKDCLAYFATADLLLARHEDGNEEETQDEETPQTEEVAAEELPPVENKSPIPEILLSWLDERCLPDDVQASFGQLPDERCLGLADSLLESLKASARFCEETADTFAPPKEEEEGESLSEQLERLLAKYEDPDAQDTSPLASTGNAENVDLGELVHLQEHIAACSAVSDRLSPLIPVLEGDLATTRLVVALSTVDIGCDLARHVPDGSLPAPFQSLSTADVCWGLCSEKRRLVLDACCLKLTAEWSELRRNGVGWWISARDPQGLELLNLLVTKLAQSSLAKLRSQTQLGGALEIMDANEARSNVRRQNIDEAVFWSVVLGSTIPKLRALLKTGLLRESQQGGLAVLLQHEKVGEPEFLRKNAFRLLQLHRYHLAAALFLLSDAVEEAALVLANHLQDLQLVLVVTRRHPDVCHGIMKKCLEDLPDDPWLRLLLAYHGGDTVRPSFSENVTSAEQEIFDRSLRLCQDARGLAKVVDQLLPCIEEEDDTDSEEEEEEKELAELRTANFLPEISKASWEDGKLHFMPHGYGHRMVTMVQVRFALQSSILPEMRKALEKDVLDSDWHETSFVEIHSKNLNRSSKCSFELPTTAELLDSGVYVFQVRVGNGKNWSQWSHTSKAFLFQVPPPVAPTAASLKVQRPVNVEVISATAARVVWGDFKPALGLTMLEYEVKATPEQGAGSSKAFPPQTVTFEHRFRGGFIEHELYNLLPFTYYIFSVQARYPKVGSRMWAGQQQSEPIIVEPAVAYQDPPTPMPVLEQSEAVADSMSCYTVIEYPCEEEGMQYDLEYAHVLGDEADTAELRSINSLWRAPVEVKLIDLGRSGNAGGNPQPRWRVQLPEITNLRNDVLKLALLQRVRFRLRARITPEGSTSRWWSSLSPPISTGFAGPESVGTLLVAEAGRLAVEVHFQLDLRLGEAASSAGAQELQLQREVLFQVLDSSERKPSRPKGSDEPPANQSTVHHWPRGFGHPFATRYQLCTRHFVPADVGQGEWSGWEVFPDCALPAEQPGGTVQGKEYKCSMPLPEGRDLVAGTSQHCETVQVCVRIGDGLKWSPWRMTKELPIVLEKPMASEDEAFSVWQGNVCRVAWPLAVVHAGIQEVEYQLMVVPDSAHLLPFLGAVIIAPGQQDARRNRSRKGAAKHSKSSKELPKTFPLKSVPKLVTGQARLKSVSGAHLEGLGRDDYVVAEFSDLCPDLRYAFQVSARYPTVGPRSFNKIYEVDKISRSSAPEATKDEATGEAKQVTPVPAMVQVPLLEDRQEKMQRWLQEGEGSLVGAQGGPGAKAVFVADWIKTDSIHG</sequence>
<dbReference type="PANTHER" id="PTHR13950:SF9">
    <property type="entry name" value="RABCONNECTIN-3A"/>
    <property type="match status" value="1"/>
</dbReference>
<keyword evidence="6" id="KW-1185">Reference proteome</keyword>
<evidence type="ECO:0000256" key="1">
    <source>
        <dbReference type="SAM" id="Coils"/>
    </source>
</evidence>
<feature type="compositionally biased region" description="Basic and acidic residues" evidence="2">
    <location>
        <begin position="1068"/>
        <end position="1080"/>
    </location>
</feature>
<dbReference type="InterPro" id="IPR003961">
    <property type="entry name" value="FN3_dom"/>
</dbReference>
<evidence type="ECO:0000313" key="6">
    <source>
        <dbReference type="Proteomes" id="UP001152797"/>
    </source>
</evidence>
<feature type="region of interest" description="Disordered" evidence="2">
    <location>
        <begin position="1257"/>
        <end position="1279"/>
    </location>
</feature>
<feature type="domain" description="Fibronectin type-III" evidence="3">
    <location>
        <begin position="763"/>
        <end position="857"/>
    </location>
</feature>
<organism evidence="4">
    <name type="scientific">Cladocopium goreaui</name>
    <dbReference type="NCBI Taxonomy" id="2562237"/>
    <lineage>
        <taxon>Eukaryota</taxon>
        <taxon>Sar</taxon>
        <taxon>Alveolata</taxon>
        <taxon>Dinophyceae</taxon>
        <taxon>Suessiales</taxon>
        <taxon>Symbiodiniaceae</taxon>
        <taxon>Cladocopium</taxon>
    </lineage>
</organism>
<reference evidence="4" key="1">
    <citation type="submission" date="2022-10" db="EMBL/GenBank/DDBJ databases">
        <authorList>
            <person name="Chen Y."/>
            <person name="Dougan E. K."/>
            <person name="Chan C."/>
            <person name="Rhodes N."/>
            <person name="Thang M."/>
        </authorList>
    </citation>
    <scope>NUCLEOTIDE SEQUENCE</scope>
</reference>
<evidence type="ECO:0000313" key="4">
    <source>
        <dbReference type="EMBL" id="CAI3997412.1"/>
    </source>
</evidence>
<dbReference type="GO" id="GO:0007035">
    <property type="term" value="P:vacuolar acidification"/>
    <property type="evidence" value="ECO:0007669"/>
    <property type="project" value="TreeGrafter"/>
</dbReference>
<dbReference type="EMBL" id="CAMXCT010002335">
    <property type="protein sequence ID" value="CAI3997412.1"/>
    <property type="molecule type" value="Genomic_DNA"/>
</dbReference>
<feature type="region of interest" description="Disordered" evidence="2">
    <location>
        <begin position="151"/>
        <end position="179"/>
    </location>
</feature>
<feature type="compositionally biased region" description="Acidic residues" evidence="2">
    <location>
        <begin position="151"/>
        <end position="169"/>
    </location>
</feature>
<dbReference type="GO" id="GO:0043291">
    <property type="term" value="C:RAVE complex"/>
    <property type="evidence" value="ECO:0007669"/>
    <property type="project" value="TreeGrafter"/>
</dbReference>
<feature type="domain" description="Fibronectin type-III" evidence="3">
    <location>
        <begin position="1197"/>
        <end position="1340"/>
    </location>
</feature>
<name>A0A9P1CRW1_9DINO</name>
<keyword evidence="1" id="KW-0175">Coiled coil</keyword>
<feature type="region of interest" description="Disordered" evidence="2">
    <location>
        <begin position="1068"/>
        <end position="1092"/>
    </location>
</feature>
<gene>
    <name evidence="4" type="ORF">C1SCF055_LOCUS23797</name>
</gene>
<dbReference type="EMBL" id="CAMXCT020002335">
    <property type="protein sequence ID" value="CAL1150787.1"/>
    <property type="molecule type" value="Genomic_DNA"/>
</dbReference>
<evidence type="ECO:0000313" key="5">
    <source>
        <dbReference type="EMBL" id="CAL4784724.1"/>
    </source>
</evidence>
<evidence type="ECO:0000259" key="3">
    <source>
        <dbReference type="SMART" id="SM00060"/>
    </source>
</evidence>
<proteinExistence type="predicted"/>
<protein>
    <submittedName>
        <fullName evidence="5">DmX-like protein 2 (Rabconnectin-3)</fullName>
    </submittedName>
</protein>
<evidence type="ECO:0000256" key="2">
    <source>
        <dbReference type="SAM" id="MobiDB-lite"/>
    </source>
</evidence>